<comment type="similarity">
    <text evidence="1">Belongs to the UPF0065 (bug) family.</text>
</comment>
<name>A0A7W4VEF9_9BURK</name>
<dbReference type="PIRSF" id="PIRSF017082">
    <property type="entry name" value="YflP"/>
    <property type="match status" value="1"/>
</dbReference>
<dbReference type="AlphaFoldDB" id="A0A7W4VEF9"/>
<proteinExistence type="inferred from homology"/>
<feature type="signal peptide" evidence="2">
    <location>
        <begin position="1"/>
        <end position="19"/>
    </location>
</feature>
<organism evidence="3 4">
    <name type="scientific">Cupriavidus alkaliphilus</name>
    <dbReference type="NCBI Taxonomy" id="942866"/>
    <lineage>
        <taxon>Bacteria</taxon>
        <taxon>Pseudomonadati</taxon>
        <taxon>Pseudomonadota</taxon>
        <taxon>Betaproteobacteria</taxon>
        <taxon>Burkholderiales</taxon>
        <taxon>Burkholderiaceae</taxon>
        <taxon>Cupriavidus</taxon>
    </lineage>
</organism>
<evidence type="ECO:0000313" key="3">
    <source>
        <dbReference type="EMBL" id="MBB3010084.1"/>
    </source>
</evidence>
<protein>
    <submittedName>
        <fullName evidence="3">Tripartite-type tricarboxylate transporter receptor subunit TctC</fullName>
    </submittedName>
</protein>
<dbReference type="RefSeq" id="WP_183300394.1">
    <property type="nucleotide sequence ID" value="NZ_JACHWF010000006.1"/>
</dbReference>
<sequence length="315" mass="32405">MTIYAASVALLAAGTAAQAAWPERPIKLVTGFTAGGGADGVARAVGEALGRKLGQPVVVENRPGAGTTLAAAMTAKAAPDGYTLMLLTTTNAISPAMYNKLPYHAATDFTLVGSVARGPMLIGVAKTSSIHSLQDLIAMARKSPGKLNYGAGGVGTTPHLAALVLQREASMTMTHIPYKGGSETAAALIGGQIQVQFGTPPAMAPLASRTRLLAVTTSQRTSLVPGVPSVAETVKGYDVMSWYGLAGPAGLSSDVVTTLAKALGEVLQDDVVRKHLGTLGLEPYATSPADTAKIYLSELQRWANVIKQEGLRADE</sequence>
<dbReference type="Proteomes" id="UP000578036">
    <property type="component" value="Unassembled WGS sequence"/>
</dbReference>
<dbReference type="InterPro" id="IPR042100">
    <property type="entry name" value="Bug_dom1"/>
</dbReference>
<keyword evidence="3" id="KW-0675">Receptor</keyword>
<gene>
    <name evidence="3" type="ORF">FHX61_004760</name>
</gene>
<dbReference type="Gene3D" id="3.40.190.10">
    <property type="entry name" value="Periplasmic binding protein-like II"/>
    <property type="match status" value="1"/>
</dbReference>
<dbReference type="PANTHER" id="PTHR42928:SF5">
    <property type="entry name" value="BLR1237 PROTEIN"/>
    <property type="match status" value="1"/>
</dbReference>
<evidence type="ECO:0000256" key="2">
    <source>
        <dbReference type="SAM" id="SignalP"/>
    </source>
</evidence>
<keyword evidence="2" id="KW-0732">Signal</keyword>
<dbReference type="PANTHER" id="PTHR42928">
    <property type="entry name" value="TRICARBOXYLATE-BINDING PROTEIN"/>
    <property type="match status" value="1"/>
</dbReference>
<reference evidence="3 4" key="1">
    <citation type="submission" date="2020-08" db="EMBL/GenBank/DDBJ databases">
        <title>Genomic Encyclopedia of Type Strains, Phase IV (KMG-V): Genome sequencing to study the core and pangenomes of soil and plant-associated prokaryotes.</title>
        <authorList>
            <person name="Whitman W."/>
        </authorList>
    </citation>
    <scope>NUCLEOTIDE SEQUENCE [LARGE SCALE GENOMIC DNA]</scope>
    <source>
        <strain evidence="3 4">SLV-2362</strain>
    </source>
</reference>
<evidence type="ECO:0000256" key="1">
    <source>
        <dbReference type="ARBA" id="ARBA00006987"/>
    </source>
</evidence>
<comment type="caution">
    <text evidence="3">The sequence shown here is derived from an EMBL/GenBank/DDBJ whole genome shotgun (WGS) entry which is preliminary data.</text>
</comment>
<feature type="chain" id="PRO_5031070405" evidence="2">
    <location>
        <begin position="20"/>
        <end position="315"/>
    </location>
</feature>
<dbReference type="Pfam" id="PF03401">
    <property type="entry name" value="TctC"/>
    <property type="match status" value="1"/>
</dbReference>
<dbReference type="EMBL" id="JACHWF010000006">
    <property type="protein sequence ID" value="MBB3010084.1"/>
    <property type="molecule type" value="Genomic_DNA"/>
</dbReference>
<keyword evidence="4" id="KW-1185">Reference proteome</keyword>
<accession>A0A7W4VEF9</accession>
<evidence type="ECO:0000313" key="4">
    <source>
        <dbReference type="Proteomes" id="UP000578036"/>
    </source>
</evidence>
<dbReference type="InterPro" id="IPR005064">
    <property type="entry name" value="BUG"/>
</dbReference>
<dbReference type="SUPFAM" id="SSF53850">
    <property type="entry name" value="Periplasmic binding protein-like II"/>
    <property type="match status" value="1"/>
</dbReference>
<dbReference type="Gene3D" id="3.40.190.150">
    <property type="entry name" value="Bordetella uptake gene, domain 1"/>
    <property type="match status" value="1"/>
</dbReference>